<evidence type="ECO:0000256" key="2">
    <source>
        <dbReference type="SAM" id="MobiDB-lite"/>
    </source>
</evidence>
<evidence type="ECO:0000256" key="1">
    <source>
        <dbReference type="ARBA" id="ARBA00022536"/>
    </source>
</evidence>
<keyword evidence="3" id="KW-0472">Membrane</keyword>
<evidence type="ECO:0000259" key="5">
    <source>
        <dbReference type="SMART" id="SM00181"/>
    </source>
</evidence>
<feature type="domain" description="EGF-like" evidence="5">
    <location>
        <begin position="522"/>
        <end position="571"/>
    </location>
</feature>
<dbReference type="EMBL" id="CAXITT010000606">
    <property type="protein sequence ID" value="CAL1544216.1"/>
    <property type="molecule type" value="Genomic_DNA"/>
</dbReference>
<keyword evidence="1" id="KW-0245">EGF-like domain</keyword>
<evidence type="ECO:0000313" key="6">
    <source>
        <dbReference type="EMBL" id="CAL1544216.1"/>
    </source>
</evidence>
<feature type="domain" description="EGF-like" evidence="5">
    <location>
        <begin position="35"/>
        <end position="69"/>
    </location>
</feature>
<evidence type="ECO:0000256" key="4">
    <source>
        <dbReference type="SAM" id="SignalP"/>
    </source>
</evidence>
<feature type="domain" description="EGF-like" evidence="5">
    <location>
        <begin position="456"/>
        <end position="488"/>
    </location>
</feature>
<dbReference type="PANTHER" id="PTHR24043:SF8">
    <property type="entry name" value="EGF-LIKE DOMAIN-CONTAINING PROTEIN"/>
    <property type="match status" value="1"/>
</dbReference>
<comment type="caution">
    <text evidence="6">The sequence shown here is derived from an EMBL/GenBank/DDBJ whole genome shotgun (WGS) entry which is preliminary data.</text>
</comment>
<dbReference type="SMART" id="SM00181">
    <property type="entry name" value="EGF"/>
    <property type="match status" value="5"/>
</dbReference>
<reference evidence="6 7" key="1">
    <citation type="submission" date="2024-04" db="EMBL/GenBank/DDBJ databases">
        <authorList>
            <consortium name="Genoscope - CEA"/>
            <person name="William W."/>
        </authorList>
    </citation>
    <scope>NUCLEOTIDE SEQUENCE [LARGE SCALE GENOMIC DNA]</scope>
</reference>
<dbReference type="Gene3D" id="2.60.120.260">
    <property type="entry name" value="Galactose-binding domain-like"/>
    <property type="match status" value="1"/>
</dbReference>
<protein>
    <recommendedName>
        <fullName evidence="5">EGF-like domain-containing protein</fullName>
    </recommendedName>
</protein>
<dbReference type="GO" id="GO:0005044">
    <property type="term" value="F:scavenger receptor activity"/>
    <property type="evidence" value="ECO:0007669"/>
    <property type="project" value="InterPro"/>
</dbReference>
<sequence>MKFLSLFVLVPHIIYNCAQSCTNTDRFNNKWFGANCQYKCHCKNNVACNVTNGDCPNGCVSGWFGPACQYADIAKNATLTLNGDLTQEVDKMTDGDDATCAALTGSSLELNVNWSFKFYFTWLRIVSKNTDELQKESISIKFPDNVTTQHMTCVNVIIDNVTLDIYCNISKATSKILLKGSAVDNMCSLYIPQGRNVALKQPTGQTTLQDNHVYFLSSNAVDGNLNWSDNSCTHTDDSSDPAPMWTLVFNHNVTVQAYTIYNRVGAASDAYCCLARLKGFILTTFDQSNQNIQNYTDTLTSPQEVYNVLPTDPWAQVSNVQIEATYFDDKDFKSKVLTLCEVEIFGDSVCRKDNFTYGRDCENVCNCAVPGEKCFVGTGNCPSGCKAGFYGQGCTKPCAAGFFGIDCRNKCSNNCSSQQCERVAGKCNSCSLEGKKLPYCTQDCDPGFYGADCKLNCSKNCSQTGNICDVINGSCLGCNPGFYGDNCTTSCPHNCKDSVCHINSGNCISCKAGFKGTHCVEECSNYTYGEGCKIICSHNCNSNFTGPRVCDSVNGQCLNGCRSGYDGLDCSKSSSLTDQEGDCEEELAHGIGIGIGVMIAVDIVVGIAFYIWFKRRQKPPPHQNDTKDRTYDRVDPIQQNEHPYYTVDKSGDGYDLVKDVVTYDKNKNSVSTEADK</sequence>
<dbReference type="SUPFAM" id="SSF49785">
    <property type="entry name" value="Galactose-binding domain-like"/>
    <property type="match status" value="1"/>
</dbReference>
<feature type="domain" description="EGF-like" evidence="5">
    <location>
        <begin position="410"/>
        <end position="454"/>
    </location>
</feature>
<keyword evidence="3" id="KW-0812">Transmembrane</keyword>
<dbReference type="InterPro" id="IPR042635">
    <property type="entry name" value="MEGF10/SREC1/2-like"/>
</dbReference>
<dbReference type="Proteomes" id="UP001497497">
    <property type="component" value="Unassembled WGS sequence"/>
</dbReference>
<dbReference type="AlphaFoldDB" id="A0AAV2IBJ5"/>
<name>A0AAV2IBJ5_LYMST</name>
<feature type="domain" description="EGF-like" evidence="5">
    <location>
        <begin position="490"/>
        <end position="520"/>
    </location>
</feature>
<keyword evidence="7" id="KW-1185">Reference proteome</keyword>
<feature type="chain" id="PRO_5043315238" description="EGF-like domain-containing protein" evidence="4">
    <location>
        <begin position="21"/>
        <end position="676"/>
    </location>
</feature>
<dbReference type="InterPro" id="IPR008979">
    <property type="entry name" value="Galactose-bd-like_sf"/>
</dbReference>
<proteinExistence type="predicted"/>
<feature type="region of interest" description="Disordered" evidence="2">
    <location>
        <begin position="618"/>
        <end position="652"/>
    </location>
</feature>
<dbReference type="InterPro" id="IPR000742">
    <property type="entry name" value="EGF"/>
</dbReference>
<gene>
    <name evidence="6" type="ORF">GSLYS_00017729001</name>
</gene>
<dbReference type="PANTHER" id="PTHR24043">
    <property type="entry name" value="SCAVENGER RECEPTOR CLASS F"/>
    <property type="match status" value="1"/>
</dbReference>
<keyword evidence="4" id="KW-0732">Signal</keyword>
<dbReference type="Gene3D" id="2.170.300.10">
    <property type="entry name" value="Tie2 ligand-binding domain superfamily"/>
    <property type="match status" value="3"/>
</dbReference>
<feature type="compositionally biased region" description="Basic and acidic residues" evidence="2">
    <location>
        <begin position="624"/>
        <end position="635"/>
    </location>
</feature>
<evidence type="ECO:0000256" key="3">
    <source>
        <dbReference type="SAM" id="Phobius"/>
    </source>
</evidence>
<evidence type="ECO:0000313" key="7">
    <source>
        <dbReference type="Proteomes" id="UP001497497"/>
    </source>
</evidence>
<accession>A0AAV2IBJ5</accession>
<organism evidence="6 7">
    <name type="scientific">Lymnaea stagnalis</name>
    <name type="common">Great pond snail</name>
    <name type="synonym">Helix stagnalis</name>
    <dbReference type="NCBI Taxonomy" id="6523"/>
    <lineage>
        <taxon>Eukaryota</taxon>
        <taxon>Metazoa</taxon>
        <taxon>Spiralia</taxon>
        <taxon>Lophotrochozoa</taxon>
        <taxon>Mollusca</taxon>
        <taxon>Gastropoda</taxon>
        <taxon>Heterobranchia</taxon>
        <taxon>Euthyneura</taxon>
        <taxon>Panpulmonata</taxon>
        <taxon>Hygrophila</taxon>
        <taxon>Lymnaeoidea</taxon>
        <taxon>Lymnaeidae</taxon>
        <taxon>Lymnaea</taxon>
    </lineage>
</organism>
<feature type="signal peptide" evidence="4">
    <location>
        <begin position="1"/>
        <end position="20"/>
    </location>
</feature>
<keyword evidence="3" id="KW-1133">Transmembrane helix</keyword>
<feature type="transmembrane region" description="Helical" evidence="3">
    <location>
        <begin position="587"/>
        <end position="613"/>
    </location>
</feature>